<evidence type="ECO:0000313" key="2">
    <source>
        <dbReference type="EMBL" id="NYI72563.1"/>
    </source>
</evidence>
<dbReference type="Gene3D" id="2.40.50.140">
    <property type="entry name" value="Nucleic acid-binding proteins"/>
    <property type="match status" value="1"/>
</dbReference>
<keyword evidence="3" id="KW-1185">Reference proteome</keyword>
<dbReference type="SUPFAM" id="SSF50249">
    <property type="entry name" value="Nucleic acid-binding proteins"/>
    <property type="match status" value="1"/>
</dbReference>
<dbReference type="InterPro" id="IPR004365">
    <property type="entry name" value="NA-bd_OB_tRNA"/>
</dbReference>
<protein>
    <recommendedName>
        <fullName evidence="1">OB domain-containing protein</fullName>
    </recommendedName>
</protein>
<reference evidence="2 3" key="1">
    <citation type="submission" date="2020-07" db="EMBL/GenBank/DDBJ databases">
        <title>Sequencing the genomes of 1000 actinobacteria strains.</title>
        <authorList>
            <person name="Klenk H.-P."/>
        </authorList>
    </citation>
    <scope>NUCLEOTIDE SEQUENCE [LARGE SCALE GENOMIC DNA]</scope>
    <source>
        <strain evidence="2 3">DSM 103164</strain>
    </source>
</reference>
<evidence type="ECO:0000313" key="3">
    <source>
        <dbReference type="Proteomes" id="UP000527616"/>
    </source>
</evidence>
<accession>A0A7Z0DBR9</accession>
<dbReference type="CDD" id="cd04488">
    <property type="entry name" value="RecG_wedge_OBF"/>
    <property type="match status" value="1"/>
</dbReference>
<dbReference type="GO" id="GO:0003676">
    <property type="term" value="F:nucleic acid binding"/>
    <property type="evidence" value="ECO:0007669"/>
    <property type="project" value="InterPro"/>
</dbReference>
<dbReference type="Proteomes" id="UP000527616">
    <property type="component" value="Unassembled WGS sequence"/>
</dbReference>
<dbReference type="RefSeq" id="WP_246292665.1">
    <property type="nucleotide sequence ID" value="NZ_JACBZS010000001.1"/>
</dbReference>
<dbReference type="AlphaFoldDB" id="A0A7Z0DBR9"/>
<organism evidence="2 3">
    <name type="scientific">Naumannella cuiyingiana</name>
    <dbReference type="NCBI Taxonomy" id="1347891"/>
    <lineage>
        <taxon>Bacteria</taxon>
        <taxon>Bacillati</taxon>
        <taxon>Actinomycetota</taxon>
        <taxon>Actinomycetes</taxon>
        <taxon>Propionibacteriales</taxon>
        <taxon>Propionibacteriaceae</taxon>
        <taxon>Naumannella</taxon>
    </lineage>
</organism>
<dbReference type="InterPro" id="IPR012340">
    <property type="entry name" value="NA-bd_OB-fold"/>
</dbReference>
<dbReference type="Pfam" id="PF01336">
    <property type="entry name" value="tRNA_anti-codon"/>
    <property type="match status" value="1"/>
</dbReference>
<proteinExistence type="predicted"/>
<gene>
    <name evidence="2" type="ORF">GGQ54_003123</name>
</gene>
<comment type="caution">
    <text evidence="2">The sequence shown here is derived from an EMBL/GenBank/DDBJ whole genome shotgun (WGS) entry which is preliminary data.</text>
</comment>
<name>A0A7Z0DBR9_9ACTN</name>
<dbReference type="EMBL" id="JACBZS010000001">
    <property type="protein sequence ID" value="NYI72563.1"/>
    <property type="molecule type" value="Genomic_DNA"/>
</dbReference>
<evidence type="ECO:0000259" key="1">
    <source>
        <dbReference type="Pfam" id="PF01336"/>
    </source>
</evidence>
<feature type="domain" description="OB" evidence="1">
    <location>
        <begin position="59"/>
        <end position="128"/>
    </location>
</feature>
<sequence length="132" mass="14275">MNAETTSRRRSGNPLTRALRRFTSSNDELVAQDRREAAARDGATPVADCTDRQEVVLTGTVSCLTLAPAGGTPRLVADLDDGSGQARLVWMGRREIRGIEAGTVLRVTGRVSCQQTGRVLYNPSYEIISTPN</sequence>